<evidence type="ECO:0000313" key="8">
    <source>
        <dbReference type="RefSeq" id="XP_002737038.2"/>
    </source>
</evidence>
<protein>
    <recommendedName>
        <fullName evidence="6">Large ribosomal subunit protein uL29m</fullName>
    </recommendedName>
</protein>
<dbReference type="Gene3D" id="6.10.330.20">
    <property type="match status" value="1"/>
</dbReference>
<comment type="similarity">
    <text evidence="2">Belongs to the universal ribosomal protein uL29 family.</text>
</comment>
<reference evidence="8 9" key="1">
    <citation type="submission" date="2025-05" db="UniProtKB">
        <authorList>
            <consortium name="RefSeq"/>
        </authorList>
    </citation>
    <scope>IDENTIFICATION</scope>
    <source>
        <tissue evidence="8 9">Testes</tissue>
    </source>
</reference>
<evidence type="ECO:0000313" key="9">
    <source>
        <dbReference type="RefSeq" id="XP_006819302.1"/>
    </source>
</evidence>
<name>A0ABM0MH11_SACKO</name>
<dbReference type="RefSeq" id="XP_006819302.1">
    <property type="nucleotide sequence ID" value="XM_006819239.1"/>
</dbReference>
<comment type="subcellular location">
    <subcellularLocation>
        <location evidence="1">Mitochondrion</location>
    </subcellularLocation>
</comment>
<keyword evidence="3" id="KW-0689">Ribosomal protein</keyword>
<accession>A0ABM0MH11</accession>
<evidence type="ECO:0000256" key="2">
    <source>
        <dbReference type="ARBA" id="ARBA00009254"/>
    </source>
</evidence>
<keyword evidence="4" id="KW-0496">Mitochondrion</keyword>
<dbReference type="InterPro" id="IPR038340">
    <property type="entry name" value="MRP-L47_sf"/>
</dbReference>
<evidence type="ECO:0000256" key="1">
    <source>
        <dbReference type="ARBA" id="ARBA00004173"/>
    </source>
</evidence>
<dbReference type="Proteomes" id="UP000694865">
    <property type="component" value="Unplaced"/>
</dbReference>
<gene>
    <name evidence="8 9" type="primary">LOC100368079</name>
</gene>
<evidence type="ECO:0000313" key="7">
    <source>
        <dbReference type="Proteomes" id="UP000694865"/>
    </source>
</evidence>
<dbReference type="GeneID" id="100368079"/>
<evidence type="ECO:0000256" key="3">
    <source>
        <dbReference type="ARBA" id="ARBA00022980"/>
    </source>
</evidence>
<keyword evidence="5" id="KW-0687">Ribonucleoprotein</keyword>
<organism evidence="7 9">
    <name type="scientific">Saccoglossus kowalevskii</name>
    <name type="common">Acorn worm</name>
    <dbReference type="NCBI Taxonomy" id="10224"/>
    <lineage>
        <taxon>Eukaryota</taxon>
        <taxon>Metazoa</taxon>
        <taxon>Hemichordata</taxon>
        <taxon>Enteropneusta</taxon>
        <taxon>Harrimaniidae</taxon>
        <taxon>Saccoglossus</taxon>
    </lineage>
</organism>
<evidence type="ECO:0000256" key="5">
    <source>
        <dbReference type="ARBA" id="ARBA00023274"/>
    </source>
</evidence>
<dbReference type="Pfam" id="PF06984">
    <property type="entry name" value="MRP-L47"/>
    <property type="match status" value="1"/>
</dbReference>
<evidence type="ECO:0000256" key="6">
    <source>
        <dbReference type="ARBA" id="ARBA00035289"/>
    </source>
</evidence>
<dbReference type="InterPro" id="IPR010729">
    <property type="entry name" value="Ribosomal_uL29_mit"/>
</dbReference>
<evidence type="ECO:0000256" key="4">
    <source>
        <dbReference type="ARBA" id="ARBA00023128"/>
    </source>
</evidence>
<dbReference type="PANTHER" id="PTHR21183">
    <property type="entry name" value="RIBOSOMAL PROTEIN L47, MITOCHONDRIAL-RELATED"/>
    <property type="match status" value="1"/>
</dbReference>
<sequence>MLLTMKLEAKRKKTFMPSPERIEKVEESMERLMQVVEERNCAVRELKTGQREVAPKIYTYNMFGEKVWRRLKEWPIPYHMNRKVQHERYSYYPLVVPFIRRRKELERKKLRVKAVKEKAYKRRLKLKFPHADIEI</sequence>
<proteinExistence type="inferred from homology"/>
<dbReference type="RefSeq" id="XP_002737038.2">
    <property type="nucleotide sequence ID" value="XM_002736992.2"/>
</dbReference>
<dbReference type="PANTHER" id="PTHR21183:SF18">
    <property type="entry name" value="LARGE RIBOSOMAL SUBUNIT PROTEIN UL29M"/>
    <property type="match status" value="1"/>
</dbReference>
<keyword evidence="7" id="KW-1185">Reference proteome</keyword>